<dbReference type="SUPFAM" id="SSF56784">
    <property type="entry name" value="HAD-like"/>
    <property type="match status" value="1"/>
</dbReference>
<dbReference type="Pfam" id="PF00690">
    <property type="entry name" value="Cation_ATPase_N"/>
    <property type="match status" value="1"/>
</dbReference>
<evidence type="ECO:0000256" key="3">
    <source>
        <dbReference type="ARBA" id="ARBA00022741"/>
    </source>
</evidence>
<keyword evidence="2 7" id="KW-0812">Transmembrane</keyword>
<dbReference type="SUPFAM" id="SSF81665">
    <property type="entry name" value="Calcium ATPase, transmembrane domain M"/>
    <property type="match status" value="1"/>
</dbReference>
<evidence type="ECO:0000256" key="1">
    <source>
        <dbReference type="ARBA" id="ARBA00004141"/>
    </source>
</evidence>
<dbReference type="Gene3D" id="3.40.1110.10">
    <property type="entry name" value="Calcium-transporting ATPase, cytoplasmic domain N"/>
    <property type="match status" value="1"/>
</dbReference>
<evidence type="ECO:0000256" key="4">
    <source>
        <dbReference type="ARBA" id="ARBA00022840"/>
    </source>
</evidence>
<dbReference type="PRINTS" id="PR00121">
    <property type="entry name" value="NAKATPASE"/>
</dbReference>
<feature type="transmembrane region" description="Helical" evidence="7">
    <location>
        <begin position="258"/>
        <end position="278"/>
    </location>
</feature>
<dbReference type="PROSITE" id="PS00154">
    <property type="entry name" value="ATPASE_E1_E2"/>
    <property type="match status" value="1"/>
</dbReference>
<evidence type="ECO:0000256" key="5">
    <source>
        <dbReference type="ARBA" id="ARBA00022989"/>
    </source>
</evidence>
<evidence type="ECO:0000256" key="6">
    <source>
        <dbReference type="ARBA" id="ARBA00023136"/>
    </source>
</evidence>
<keyword evidence="3" id="KW-0547">Nucleotide-binding</keyword>
<dbReference type="Gene3D" id="2.70.150.10">
    <property type="entry name" value="Calcium-transporting ATPase, cytoplasmic transduction domain A"/>
    <property type="match status" value="1"/>
</dbReference>
<dbReference type="Gene3D" id="3.40.50.1000">
    <property type="entry name" value="HAD superfamily/HAD-like"/>
    <property type="match status" value="1"/>
</dbReference>
<keyword evidence="4" id="KW-0067">ATP-binding</keyword>
<evidence type="ECO:0000259" key="8">
    <source>
        <dbReference type="SMART" id="SM00831"/>
    </source>
</evidence>
<sequence length="387" mass="42179">MCIQDNQDWGVALPTWFKFSKMEIEEVLKALKTSENGLTGADVKARLERYGYNEVKFKRENPVFRFLKQFKSLLIYILLVVSVFTILIGEWVDAVVIIGVVFINSLIGFIQEGKATKAMESLQKLVKTETKVIRDDKSLSIPSSLLVPGDIVKLEMGDKVPADIRVIRAKNLFVDESALTGESVPVEKVPVKLSESDINKGEFKNTLFSGTLLTEGAGTGVVVSTGSETEIGKISRVVQREGVKTPLIKKIDDFSRSIALAIIAVAAFNFIIALLFGYEIIFSFLASTSLAVAAIPEGLPAIITITPALGVADMARRNAIVRNLPSVETLGSVTVICSDKTGTLTKNEMTVKCICAGGGFYEVAAMKQMVKSDTMDQNLRTSQNHSD</sequence>
<dbReference type="Gene3D" id="1.20.1110.10">
    <property type="entry name" value="Calcium-transporting ATPase, transmembrane domain"/>
    <property type="match status" value="1"/>
</dbReference>
<keyword evidence="6 7" id="KW-0472">Membrane</keyword>
<name>A0ABM7YCY9_9EURY</name>
<reference evidence="9 10" key="1">
    <citation type="submission" date="2022-04" db="EMBL/GenBank/DDBJ databases">
        <title>Complete genome of Methanothermobacter tenebrarum strain RMAS.</title>
        <authorList>
            <person name="Nakamura K."/>
            <person name="Oshima K."/>
            <person name="Hattori M."/>
            <person name="Kamagata Y."/>
            <person name="Takamizawa K."/>
        </authorList>
    </citation>
    <scope>NUCLEOTIDE SEQUENCE [LARGE SCALE GENOMIC DNA]</scope>
    <source>
        <strain evidence="9 10">RMAS</strain>
    </source>
</reference>
<evidence type="ECO:0000313" key="10">
    <source>
        <dbReference type="Proteomes" id="UP000831817"/>
    </source>
</evidence>
<dbReference type="InterPro" id="IPR008250">
    <property type="entry name" value="ATPase_P-typ_transduc_dom_A_sf"/>
</dbReference>
<feature type="transmembrane region" description="Helical" evidence="7">
    <location>
        <begin position="70"/>
        <end position="88"/>
    </location>
</feature>
<dbReference type="InterPro" id="IPR023299">
    <property type="entry name" value="ATPase_P-typ_cyto_dom_N"/>
</dbReference>
<dbReference type="NCBIfam" id="TIGR01494">
    <property type="entry name" value="ATPase_P-type"/>
    <property type="match status" value="1"/>
</dbReference>
<dbReference type="InterPro" id="IPR023298">
    <property type="entry name" value="ATPase_P-typ_TM_dom_sf"/>
</dbReference>
<feature type="domain" description="Cation-transporting P-type ATPase N-terminal" evidence="8">
    <location>
        <begin position="18"/>
        <end position="90"/>
    </location>
</feature>
<dbReference type="PANTHER" id="PTHR42861">
    <property type="entry name" value="CALCIUM-TRANSPORTING ATPASE"/>
    <property type="match status" value="1"/>
</dbReference>
<dbReference type="EMBL" id="AP025698">
    <property type="protein sequence ID" value="BDH79973.1"/>
    <property type="molecule type" value="Genomic_DNA"/>
</dbReference>
<keyword evidence="10" id="KW-1185">Reference proteome</keyword>
<dbReference type="SUPFAM" id="SSF81653">
    <property type="entry name" value="Calcium ATPase, transduction domain A"/>
    <property type="match status" value="1"/>
</dbReference>
<keyword evidence="5 7" id="KW-1133">Transmembrane helix</keyword>
<dbReference type="InterPro" id="IPR036412">
    <property type="entry name" value="HAD-like_sf"/>
</dbReference>
<feature type="transmembrane region" description="Helical" evidence="7">
    <location>
        <begin position="94"/>
        <end position="110"/>
    </location>
</feature>
<dbReference type="InterPro" id="IPR001757">
    <property type="entry name" value="P_typ_ATPase"/>
</dbReference>
<gene>
    <name evidence="9" type="ORF">MTTB_13520</name>
</gene>
<comment type="subcellular location">
    <subcellularLocation>
        <location evidence="1">Membrane</location>
        <topology evidence="1">Multi-pass membrane protein</topology>
    </subcellularLocation>
</comment>
<evidence type="ECO:0000256" key="7">
    <source>
        <dbReference type="SAM" id="Phobius"/>
    </source>
</evidence>
<evidence type="ECO:0000313" key="9">
    <source>
        <dbReference type="EMBL" id="BDH79973.1"/>
    </source>
</evidence>
<dbReference type="Pfam" id="PF00122">
    <property type="entry name" value="E1-E2_ATPase"/>
    <property type="match status" value="1"/>
</dbReference>
<dbReference type="PRINTS" id="PR00119">
    <property type="entry name" value="CATATPASE"/>
</dbReference>
<accession>A0ABM7YCY9</accession>
<dbReference type="InterPro" id="IPR059000">
    <property type="entry name" value="ATPase_P-type_domA"/>
</dbReference>
<feature type="transmembrane region" description="Helical" evidence="7">
    <location>
        <begin position="290"/>
        <end position="312"/>
    </location>
</feature>
<dbReference type="InterPro" id="IPR018303">
    <property type="entry name" value="ATPase_P-typ_P_site"/>
</dbReference>
<organism evidence="9 10">
    <name type="scientific">Methanothermobacter tenebrarum</name>
    <dbReference type="NCBI Taxonomy" id="680118"/>
    <lineage>
        <taxon>Archaea</taxon>
        <taxon>Methanobacteriati</taxon>
        <taxon>Methanobacteriota</taxon>
        <taxon>Methanomada group</taxon>
        <taxon>Methanobacteria</taxon>
        <taxon>Methanobacteriales</taxon>
        <taxon>Methanobacteriaceae</taxon>
        <taxon>Methanothermobacter</taxon>
    </lineage>
</organism>
<dbReference type="InterPro" id="IPR004014">
    <property type="entry name" value="ATPase_P-typ_cation-transptr_N"/>
</dbReference>
<evidence type="ECO:0000256" key="2">
    <source>
        <dbReference type="ARBA" id="ARBA00022692"/>
    </source>
</evidence>
<proteinExistence type="predicted"/>
<dbReference type="InterPro" id="IPR023214">
    <property type="entry name" value="HAD_sf"/>
</dbReference>
<protein>
    <recommendedName>
        <fullName evidence="8">Cation-transporting P-type ATPase N-terminal domain-containing protein</fullName>
    </recommendedName>
</protein>
<dbReference type="SMART" id="SM00831">
    <property type="entry name" value="Cation_ATPase_N"/>
    <property type="match status" value="1"/>
</dbReference>
<dbReference type="Proteomes" id="UP000831817">
    <property type="component" value="Chromosome"/>
</dbReference>